<dbReference type="AlphaFoldDB" id="A0A1B9GBR0"/>
<dbReference type="GeneID" id="30207705"/>
<protein>
    <submittedName>
        <fullName evidence="1">Uncharacterized protein</fullName>
    </submittedName>
</protein>
<gene>
    <name evidence="1" type="ORF">I302_03306</name>
    <name evidence="2" type="ORF">I302_104600</name>
</gene>
<reference evidence="2" key="2">
    <citation type="submission" date="2013-07" db="EMBL/GenBank/DDBJ databases">
        <authorList>
            <consortium name="The Broad Institute Genome Sequencing Platform"/>
            <person name="Cuomo C."/>
            <person name="Litvintseva A."/>
            <person name="Chen Y."/>
            <person name="Heitman J."/>
            <person name="Sun S."/>
            <person name="Springer D."/>
            <person name="Dromer F."/>
            <person name="Young S.K."/>
            <person name="Zeng Q."/>
            <person name="Gargeya S."/>
            <person name="Fitzgerald M."/>
            <person name="Abouelleil A."/>
            <person name="Alvarado L."/>
            <person name="Berlin A.M."/>
            <person name="Chapman S.B."/>
            <person name="Dewar J."/>
            <person name="Goldberg J."/>
            <person name="Griggs A."/>
            <person name="Gujja S."/>
            <person name="Hansen M."/>
            <person name="Howarth C."/>
            <person name="Imamovic A."/>
            <person name="Larimer J."/>
            <person name="McCowan C."/>
            <person name="Murphy C."/>
            <person name="Pearson M."/>
            <person name="Priest M."/>
            <person name="Roberts A."/>
            <person name="Saif S."/>
            <person name="Shea T."/>
            <person name="Sykes S."/>
            <person name="Wortman J."/>
            <person name="Nusbaum C."/>
            <person name="Birren B."/>
        </authorList>
    </citation>
    <scope>NUCLEOTIDE SEQUENCE</scope>
    <source>
        <strain evidence="2">CBS 10118</strain>
    </source>
</reference>
<reference evidence="1" key="1">
    <citation type="submission" date="2013-07" db="EMBL/GenBank/DDBJ databases">
        <title>The Genome Sequence of Cryptococcus bestiolae CBS10118.</title>
        <authorList>
            <consortium name="The Broad Institute Genome Sequencing Platform"/>
            <person name="Cuomo C."/>
            <person name="Litvintseva A."/>
            <person name="Chen Y."/>
            <person name="Heitman J."/>
            <person name="Sun S."/>
            <person name="Springer D."/>
            <person name="Dromer F."/>
            <person name="Young S.K."/>
            <person name="Zeng Q."/>
            <person name="Gargeya S."/>
            <person name="Fitzgerald M."/>
            <person name="Abouelleil A."/>
            <person name="Alvarado L."/>
            <person name="Berlin A.M."/>
            <person name="Chapman S.B."/>
            <person name="Dewar J."/>
            <person name="Goldberg J."/>
            <person name="Griggs A."/>
            <person name="Gujja S."/>
            <person name="Hansen M."/>
            <person name="Howarth C."/>
            <person name="Imamovic A."/>
            <person name="Larimer J."/>
            <person name="McCowan C."/>
            <person name="Murphy C."/>
            <person name="Pearson M."/>
            <person name="Priest M."/>
            <person name="Roberts A."/>
            <person name="Saif S."/>
            <person name="Shea T."/>
            <person name="Sykes S."/>
            <person name="Wortman J."/>
            <person name="Nusbaum C."/>
            <person name="Birren B."/>
        </authorList>
    </citation>
    <scope>NUCLEOTIDE SEQUENCE [LARGE SCALE GENOMIC DNA]</scope>
    <source>
        <strain evidence="1">CBS 10118</strain>
    </source>
</reference>
<reference evidence="2" key="4">
    <citation type="submission" date="2024-02" db="EMBL/GenBank/DDBJ databases">
        <title>Comparative genomics of Cryptococcus and Kwoniella reveals pathogenesis evolution and contrasting modes of karyotype evolution via chromosome fusion or intercentromeric recombination.</title>
        <authorList>
            <person name="Coelho M.A."/>
            <person name="David-Palma M."/>
            <person name="Shea T."/>
            <person name="Bowers K."/>
            <person name="McGinley-Smith S."/>
            <person name="Mohammad A.W."/>
            <person name="Gnirke A."/>
            <person name="Yurkov A.M."/>
            <person name="Nowrousian M."/>
            <person name="Sun S."/>
            <person name="Cuomo C.A."/>
            <person name="Heitman J."/>
        </authorList>
    </citation>
    <scope>NUCLEOTIDE SEQUENCE</scope>
    <source>
        <strain evidence="2">CBS 10118</strain>
    </source>
</reference>
<dbReference type="EMBL" id="KI894019">
    <property type="protein sequence ID" value="OCF28447.1"/>
    <property type="molecule type" value="Genomic_DNA"/>
</dbReference>
<proteinExistence type="predicted"/>
<dbReference type="VEuPathDB" id="FungiDB:I302_03306"/>
<name>A0A1B9GBR0_9TREE</name>
<dbReference type="EMBL" id="CP144542">
    <property type="protein sequence ID" value="WVW82589.1"/>
    <property type="molecule type" value="Genomic_DNA"/>
</dbReference>
<organism evidence="1">
    <name type="scientific">Kwoniella bestiolae CBS 10118</name>
    <dbReference type="NCBI Taxonomy" id="1296100"/>
    <lineage>
        <taxon>Eukaryota</taxon>
        <taxon>Fungi</taxon>
        <taxon>Dikarya</taxon>
        <taxon>Basidiomycota</taxon>
        <taxon>Agaricomycotina</taxon>
        <taxon>Tremellomycetes</taxon>
        <taxon>Tremellales</taxon>
        <taxon>Cryptococcaceae</taxon>
        <taxon>Kwoniella</taxon>
    </lineage>
</organism>
<sequence length="300" mass="33657">MSLMSDLQSVETSTTKAVSFTCVDDGVFTLIPNSNPPSPVVTTPSGRAAAPSNVLGKVRWYHPDLPPDSQLYRSKELSCHGTWSRRKALKKLFKCSQKLSEEDPTQFTTIWSQLPHSEKISLNAPLDGLYGNGSCNTMAFTALDHLFRQALAQQSTAYGRSINHSETKSRWRLGDLHYSHILQNAITATKDPSYCGFIKIFKGHSIRKGFDKSNITGYCEGRFDKHSITLTLVSHHLNDETKNRRETEITFFDDKSAVVYFKNDDEKHQVIGRDGRNPGEKPPIPPTNEILTLRMLVGEV</sequence>
<reference evidence="1" key="3">
    <citation type="submission" date="2014-01" db="EMBL/GenBank/DDBJ databases">
        <title>Evolution of pathogenesis and genome organization in the Tremellales.</title>
        <authorList>
            <person name="Cuomo C."/>
            <person name="Litvintseva A."/>
            <person name="Heitman J."/>
            <person name="Chen Y."/>
            <person name="Sun S."/>
            <person name="Springer D."/>
            <person name="Dromer F."/>
            <person name="Young S."/>
            <person name="Zeng Q."/>
            <person name="Chapman S."/>
            <person name="Gujja S."/>
            <person name="Saif S."/>
            <person name="Birren B."/>
        </authorList>
    </citation>
    <scope>NUCLEOTIDE SEQUENCE</scope>
    <source>
        <strain evidence="1">CBS 10118</strain>
    </source>
</reference>
<accession>A0A1B9GBR0</accession>
<evidence type="ECO:0000313" key="1">
    <source>
        <dbReference type="EMBL" id="OCF28447.1"/>
    </source>
</evidence>
<dbReference type="RefSeq" id="XP_019049517.1">
    <property type="nucleotide sequence ID" value="XM_019189955.1"/>
</dbReference>
<dbReference type="KEGG" id="kbi:30207705"/>
<evidence type="ECO:0000313" key="3">
    <source>
        <dbReference type="Proteomes" id="UP000092730"/>
    </source>
</evidence>
<evidence type="ECO:0000313" key="2">
    <source>
        <dbReference type="EMBL" id="WVW82589.1"/>
    </source>
</evidence>
<keyword evidence="3" id="KW-1185">Reference proteome</keyword>
<dbReference type="Proteomes" id="UP000092730">
    <property type="component" value="Chromosome 2"/>
</dbReference>